<feature type="region of interest" description="Disordered" evidence="1">
    <location>
        <begin position="104"/>
        <end position="144"/>
    </location>
</feature>
<dbReference type="Proteomes" id="UP001390339">
    <property type="component" value="Unassembled WGS sequence"/>
</dbReference>
<evidence type="ECO:0000256" key="1">
    <source>
        <dbReference type="SAM" id="MobiDB-lite"/>
    </source>
</evidence>
<evidence type="ECO:0000256" key="2">
    <source>
        <dbReference type="SAM" id="Phobius"/>
    </source>
</evidence>
<proteinExistence type="predicted"/>
<reference evidence="3 4" key="1">
    <citation type="journal article" date="2024" name="IMA Fungus">
        <title>Apiospora arundinis, a panoply of carbohydrate-active enzymes and secondary metabolites.</title>
        <authorList>
            <person name="Sorensen T."/>
            <person name="Petersen C."/>
            <person name="Muurmann A.T."/>
            <person name="Christiansen J.V."/>
            <person name="Brundto M.L."/>
            <person name="Overgaard C.K."/>
            <person name="Boysen A.T."/>
            <person name="Wollenberg R.D."/>
            <person name="Larsen T.O."/>
            <person name="Sorensen J.L."/>
            <person name="Nielsen K.L."/>
            <person name="Sondergaard T.E."/>
        </authorList>
    </citation>
    <scope>NUCLEOTIDE SEQUENCE [LARGE SCALE GENOMIC DNA]</scope>
    <source>
        <strain evidence="3 4">AAU 773</strain>
    </source>
</reference>
<feature type="transmembrane region" description="Helical" evidence="2">
    <location>
        <begin position="51"/>
        <end position="70"/>
    </location>
</feature>
<keyword evidence="4" id="KW-1185">Reference proteome</keyword>
<keyword evidence="2" id="KW-1133">Transmembrane helix</keyword>
<accession>A0ABR2IJK9</accession>
<evidence type="ECO:0000313" key="4">
    <source>
        <dbReference type="Proteomes" id="UP001390339"/>
    </source>
</evidence>
<keyword evidence="2" id="KW-0472">Membrane</keyword>
<feature type="compositionally biased region" description="Low complexity" evidence="1">
    <location>
        <begin position="120"/>
        <end position="136"/>
    </location>
</feature>
<sequence length="144" mass="15952">MPLALTACHWQESNCGCPHLCHNINCRTSAFQHSDVKCSAVCNTGITGITTFWTVLGYILAAYGGLNLLWKATNKGARLHKWAQGHGQRLAGYELDHYVVDRRRRPINESEEDGSHKPETPAAPAEPAEPAEPESLAPERDQYQ</sequence>
<evidence type="ECO:0000313" key="3">
    <source>
        <dbReference type="EMBL" id="KAK8863412.1"/>
    </source>
</evidence>
<comment type="caution">
    <text evidence="3">The sequence shown here is derived from an EMBL/GenBank/DDBJ whole genome shotgun (WGS) entry which is preliminary data.</text>
</comment>
<gene>
    <name evidence="3" type="ORF">PGQ11_009647</name>
</gene>
<name>A0ABR2IJK9_9PEZI</name>
<dbReference type="EMBL" id="JAPCWZ010000005">
    <property type="protein sequence ID" value="KAK8863412.1"/>
    <property type="molecule type" value="Genomic_DNA"/>
</dbReference>
<keyword evidence="2" id="KW-0812">Transmembrane</keyword>
<organism evidence="3 4">
    <name type="scientific">Apiospora arundinis</name>
    <dbReference type="NCBI Taxonomy" id="335852"/>
    <lineage>
        <taxon>Eukaryota</taxon>
        <taxon>Fungi</taxon>
        <taxon>Dikarya</taxon>
        <taxon>Ascomycota</taxon>
        <taxon>Pezizomycotina</taxon>
        <taxon>Sordariomycetes</taxon>
        <taxon>Xylariomycetidae</taxon>
        <taxon>Amphisphaeriales</taxon>
        <taxon>Apiosporaceae</taxon>
        <taxon>Apiospora</taxon>
    </lineage>
</organism>
<protein>
    <submittedName>
        <fullName evidence="3">Uncharacterized protein</fullName>
    </submittedName>
</protein>